<dbReference type="InterPro" id="IPR052012">
    <property type="entry name" value="GTase_92"/>
</dbReference>
<dbReference type="Pfam" id="PF01697">
    <property type="entry name" value="Glyco_transf_92"/>
    <property type="match status" value="1"/>
</dbReference>
<keyword evidence="4 8" id="KW-0808">Transferase</keyword>
<keyword evidence="5" id="KW-0812">Transmembrane</keyword>
<keyword evidence="3 8" id="KW-0328">Glycosyltransferase</keyword>
<proteinExistence type="inferred from homology"/>
<evidence type="ECO:0000256" key="6">
    <source>
        <dbReference type="ARBA" id="ARBA00022989"/>
    </source>
</evidence>
<dbReference type="PANTHER" id="PTHR21645:SF17">
    <property type="entry name" value="GLYCOSYLTRANSFERASE FAMILY 92 PROTEIN-RELATED"/>
    <property type="match status" value="1"/>
</dbReference>
<dbReference type="AlphaFoldDB" id="A0A9P1N3V9"/>
<comment type="subcellular location">
    <subcellularLocation>
        <location evidence="1">Membrane</location>
        <topology evidence="1">Single-pass membrane protein</topology>
    </subcellularLocation>
</comment>
<name>A0A9P1N3V9_9PELO</name>
<comment type="caution">
    <text evidence="9">The sequence shown here is derived from an EMBL/GenBank/DDBJ whole genome shotgun (WGS) entry which is preliminary data.</text>
</comment>
<evidence type="ECO:0000256" key="8">
    <source>
        <dbReference type="RuleBase" id="RU366017"/>
    </source>
</evidence>
<reference evidence="9" key="1">
    <citation type="submission" date="2022-11" db="EMBL/GenBank/DDBJ databases">
        <authorList>
            <person name="Kikuchi T."/>
        </authorList>
    </citation>
    <scope>NUCLEOTIDE SEQUENCE</scope>
    <source>
        <strain evidence="9">PS1010</strain>
    </source>
</reference>
<evidence type="ECO:0000256" key="2">
    <source>
        <dbReference type="ARBA" id="ARBA00007647"/>
    </source>
</evidence>
<dbReference type="OrthoDB" id="5777994at2759"/>
<evidence type="ECO:0000313" key="10">
    <source>
        <dbReference type="Proteomes" id="UP001152747"/>
    </source>
</evidence>
<dbReference type="PANTHER" id="PTHR21645">
    <property type="entry name" value="GLYCOSYLTRANSFERASE FAMILY 92 PROTEIN"/>
    <property type="match status" value="1"/>
</dbReference>
<evidence type="ECO:0000256" key="7">
    <source>
        <dbReference type="ARBA" id="ARBA00023136"/>
    </source>
</evidence>
<evidence type="ECO:0000256" key="3">
    <source>
        <dbReference type="ARBA" id="ARBA00022676"/>
    </source>
</evidence>
<comment type="similarity">
    <text evidence="2 8">Belongs to the glycosyltransferase 92 family.</text>
</comment>
<keyword evidence="7" id="KW-0472">Membrane</keyword>
<protein>
    <recommendedName>
        <fullName evidence="8">Glycosyltransferase family 92 protein</fullName>
        <ecNumber evidence="8">2.4.1.-</ecNumber>
    </recommendedName>
</protein>
<organism evidence="9 10">
    <name type="scientific">Caenorhabditis angaria</name>
    <dbReference type="NCBI Taxonomy" id="860376"/>
    <lineage>
        <taxon>Eukaryota</taxon>
        <taxon>Metazoa</taxon>
        <taxon>Ecdysozoa</taxon>
        <taxon>Nematoda</taxon>
        <taxon>Chromadorea</taxon>
        <taxon>Rhabditida</taxon>
        <taxon>Rhabditina</taxon>
        <taxon>Rhabditomorpha</taxon>
        <taxon>Rhabditoidea</taxon>
        <taxon>Rhabditidae</taxon>
        <taxon>Peloderinae</taxon>
        <taxon>Caenorhabditis</taxon>
    </lineage>
</organism>
<dbReference type="EMBL" id="CANHGI010000005">
    <property type="protein sequence ID" value="CAI5450113.1"/>
    <property type="molecule type" value="Genomic_DNA"/>
</dbReference>
<evidence type="ECO:0000256" key="1">
    <source>
        <dbReference type="ARBA" id="ARBA00004167"/>
    </source>
</evidence>
<evidence type="ECO:0000256" key="4">
    <source>
        <dbReference type="ARBA" id="ARBA00022679"/>
    </source>
</evidence>
<evidence type="ECO:0000256" key="5">
    <source>
        <dbReference type="ARBA" id="ARBA00022692"/>
    </source>
</evidence>
<dbReference type="EC" id="2.4.1.-" evidence="8"/>
<dbReference type="Proteomes" id="UP001152747">
    <property type="component" value="Unassembled WGS sequence"/>
</dbReference>
<gene>
    <name evidence="9" type="ORF">CAMP_LOCUS12750</name>
</gene>
<sequence length="496" mass="57999">MWTIGLKTRTIILCSITFAFFKLSGYFEPNYRVERIEEEEDVGDFKAFITSSYYYPKSQSLGDNALAIVMNINQKRRHWFDKTLYEIEKKPLITIRAINLTSTKIITTSYERITLAGNKCLLPSVFLTVQILPNTLSVEFLGDNQQNSVAIPFSIPPTTKYDVVVCITPIFVAENWQTFLFAMHIYKKFGAFVNLYYISSIDSFFDLIRIYEDAGYLTIQPWVTIKMIGVDKNELDAFQQVEFRNQAASQTDCILKYKETAKFVACLDMDDILIPKLAPTFIEEFNILLKNAKENSYLIYPKQDFYGLTVNNFNNFSVSSMFESLEQQNCTKSGKIVTDPRMINYTWIHFSQQKVRRIKVKGNNITHLKKLEWLESFPKSNKLSNISIMNEMNVLKDIEEDWQKMRKKVDLKEPLPKEQFYAKIVRECYMINFYIYLYAKVTPPLCSGPHYCEYPQRSDIKCVHSDARYDYVPQMSPITYYFAVHPRFNSSYGCYS</sequence>
<dbReference type="InterPro" id="IPR008166">
    <property type="entry name" value="Glyco_transf_92"/>
</dbReference>
<keyword evidence="6" id="KW-1133">Transmembrane helix</keyword>
<evidence type="ECO:0000313" key="9">
    <source>
        <dbReference type="EMBL" id="CAI5450113.1"/>
    </source>
</evidence>
<dbReference type="GO" id="GO:0016020">
    <property type="term" value="C:membrane"/>
    <property type="evidence" value="ECO:0007669"/>
    <property type="project" value="UniProtKB-SubCell"/>
</dbReference>
<dbReference type="GO" id="GO:0016757">
    <property type="term" value="F:glycosyltransferase activity"/>
    <property type="evidence" value="ECO:0007669"/>
    <property type="project" value="UniProtKB-UniRule"/>
</dbReference>
<keyword evidence="10" id="KW-1185">Reference proteome</keyword>
<accession>A0A9P1N3V9</accession>